<evidence type="ECO:0000313" key="3">
    <source>
        <dbReference type="Proteomes" id="UP000278807"/>
    </source>
</evidence>
<evidence type="ECO:0000256" key="1">
    <source>
        <dbReference type="SAM" id="MobiDB-lite"/>
    </source>
</evidence>
<feature type="compositionally biased region" description="Basic residues" evidence="1">
    <location>
        <begin position="119"/>
        <end position="128"/>
    </location>
</feature>
<evidence type="ECO:0000313" key="4">
    <source>
        <dbReference type="WBParaSite" id="HNAJ_0000314201-mRNA-1"/>
    </source>
</evidence>
<organism evidence="4">
    <name type="scientific">Rodentolepis nana</name>
    <name type="common">Dwarf tapeworm</name>
    <name type="synonym">Hymenolepis nana</name>
    <dbReference type="NCBI Taxonomy" id="102285"/>
    <lineage>
        <taxon>Eukaryota</taxon>
        <taxon>Metazoa</taxon>
        <taxon>Spiralia</taxon>
        <taxon>Lophotrochozoa</taxon>
        <taxon>Platyhelminthes</taxon>
        <taxon>Cestoda</taxon>
        <taxon>Eucestoda</taxon>
        <taxon>Cyclophyllidea</taxon>
        <taxon>Hymenolepididae</taxon>
        <taxon>Rodentolepis</taxon>
    </lineage>
</organism>
<gene>
    <name evidence="2" type="ORF">HNAJ_LOCUS3141</name>
</gene>
<dbReference type="AlphaFoldDB" id="A0A0R3T7V4"/>
<protein>
    <submittedName>
        <fullName evidence="4">Expressed conserved protein</fullName>
    </submittedName>
</protein>
<name>A0A0R3T7V4_RODNA</name>
<dbReference type="EMBL" id="UZAE01001744">
    <property type="protein sequence ID" value="VDN99000.1"/>
    <property type="molecule type" value="Genomic_DNA"/>
</dbReference>
<accession>A0A0R3T7V4</accession>
<reference evidence="2 3" key="2">
    <citation type="submission" date="2018-11" db="EMBL/GenBank/DDBJ databases">
        <authorList>
            <consortium name="Pathogen Informatics"/>
        </authorList>
    </citation>
    <scope>NUCLEOTIDE SEQUENCE [LARGE SCALE GENOMIC DNA]</scope>
</reference>
<feature type="compositionally biased region" description="Basic residues" evidence="1">
    <location>
        <begin position="137"/>
        <end position="148"/>
    </location>
</feature>
<feature type="region of interest" description="Disordered" evidence="1">
    <location>
        <begin position="87"/>
        <end position="213"/>
    </location>
</feature>
<reference evidence="4" key="1">
    <citation type="submission" date="2017-02" db="UniProtKB">
        <authorList>
            <consortium name="WormBaseParasite"/>
        </authorList>
    </citation>
    <scope>IDENTIFICATION</scope>
</reference>
<feature type="compositionally biased region" description="Low complexity" evidence="1">
    <location>
        <begin position="26"/>
        <end position="40"/>
    </location>
</feature>
<dbReference type="WBParaSite" id="HNAJ_0000314201-mRNA-1">
    <property type="protein sequence ID" value="HNAJ_0000314201-mRNA-1"/>
    <property type="gene ID" value="HNAJ_0000314201"/>
</dbReference>
<keyword evidence="3" id="KW-1185">Reference proteome</keyword>
<proteinExistence type="predicted"/>
<sequence>MASNRQLDLTIPSPCPKSPIPTVALSSSSTSSSSGDLHSSTPPPPTSLSPSHLYSNDCAEKMCAVPMLPIYQGPMVDPDTLPIYNHPKVESLPSSPPCSSQTAAAAPKTSRPSLMRRASLIHRSRRSLRTFASNVKQRLRRSVSRSHLSRAPNRNNPRVGEQGSGSHSAAPRPVPGHSAMGRHREVRGANDNAITRRATHHSNAVDCEKTKSL</sequence>
<evidence type="ECO:0000313" key="2">
    <source>
        <dbReference type="EMBL" id="VDN99000.1"/>
    </source>
</evidence>
<dbReference type="Proteomes" id="UP000278807">
    <property type="component" value="Unassembled WGS sequence"/>
</dbReference>
<feature type="region of interest" description="Disordered" evidence="1">
    <location>
        <begin position="1"/>
        <end position="52"/>
    </location>
</feature>